<evidence type="ECO:0000256" key="5">
    <source>
        <dbReference type="ARBA" id="ARBA00022723"/>
    </source>
</evidence>
<dbReference type="InterPro" id="IPR043129">
    <property type="entry name" value="ATPase_NBD"/>
</dbReference>
<evidence type="ECO:0000256" key="6">
    <source>
        <dbReference type="ARBA" id="ARBA00022946"/>
    </source>
</evidence>
<accession>A0A1D1VUR6</accession>
<proteinExistence type="inferred from homology"/>
<keyword evidence="7 10" id="KW-0496">Mitochondrion</keyword>
<dbReference type="SUPFAM" id="SSF53067">
    <property type="entry name" value="Actin-like ATPase domain"/>
    <property type="match status" value="1"/>
</dbReference>
<dbReference type="FunFam" id="3.30.420.40:FF:000083">
    <property type="entry name" value="Probable tRNA N6-adenosine threonylcarbamoyltransferase, mitochondrial"/>
    <property type="match status" value="1"/>
</dbReference>
<dbReference type="GO" id="GO:0061711">
    <property type="term" value="F:tRNA N(6)-L-threonylcarbamoyladenine synthase activity"/>
    <property type="evidence" value="ECO:0007669"/>
    <property type="project" value="UniProtKB-EC"/>
</dbReference>
<keyword evidence="3 10" id="KW-0808">Transferase</keyword>
<dbReference type="PANTHER" id="PTHR11735">
    <property type="entry name" value="TRNA N6-ADENOSINE THREONYLCARBAMOYLTRANSFERASE"/>
    <property type="match status" value="1"/>
</dbReference>
<comment type="subunit">
    <text evidence="10">Homodimer.</text>
</comment>
<dbReference type="Pfam" id="PF00814">
    <property type="entry name" value="TsaD"/>
    <property type="match status" value="1"/>
</dbReference>
<evidence type="ECO:0000256" key="7">
    <source>
        <dbReference type="ARBA" id="ARBA00023128"/>
    </source>
</evidence>
<dbReference type="EMBL" id="BDGG01000012">
    <property type="protein sequence ID" value="GAV05227.1"/>
    <property type="molecule type" value="Genomic_DNA"/>
</dbReference>
<evidence type="ECO:0000256" key="3">
    <source>
        <dbReference type="ARBA" id="ARBA00022679"/>
    </source>
</evidence>
<keyword evidence="5 10" id="KW-0479">Metal-binding</keyword>
<comment type="function">
    <text evidence="10">Required for the formation of a threonylcarbamoyl group on adenosine at position 37 (t(6)A37) in mitochondrial tRNAs that read codons beginning with adenine. Probably involved in the transfer of the threonylcarbamoyl moiety of threonylcarbamoyl-AMP (TC-AMP) to the N6 group of A37. Involved in mitochondrial genome maintenance.</text>
</comment>
<keyword evidence="4 10" id="KW-0819">tRNA processing</keyword>
<dbReference type="PANTHER" id="PTHR11735:SF6">
    <property type="entry name" value="TRNA N6-ADENOSINE THREONYLCARBAMOYLTRANSFERASE, MITOCHONDRIAL"/>
    <property type="match status" value="1"/>
</dbReference>
<dbReference type="NCBIfam" id="TIGR00329">
    <property type="entry name" value="gcp_kae1"/>
    <property type="match status" value="1"/>
</dbReference>
<comment type="caution">
    <text evidence="13">The sequence shown here is derived from an EMBL/GenBank/DDBJ whole genome shotgun (WGS) entry which is preliminary data.</text>
</comment>
<dbReference type="EC" id="2.3.1.234" evidence="2"/>
<comment type="similarity">
    <text evidence="10">Belongs to the KAE1 / TsaD family.</text>
</comment>
<evidence type="ECO:0000256" key="2">
    <source>
        <dbReference type="ARBA" id="ARBA00012156"/>
    </source>
</evidence>
<evidence type="ECO:0000313" key="13">
    <source>
        <dbReference type="EMBL" id="GAV05227.1"/>
    </source>
</evidence>
<dbReference type="InterPro" id="IPR022450">
    <property type="entry name" value="TsaD"/>
</dbReference>
<evidence type="ECO:0000256" key="9">
    <source>
        <dbReference type="ARBA" id="ARBA00048117"/>
    </source>
</evidence>
<evidence type="ECO:0000256" key="11">
    <source>
        <dbReference type="SAM" id="MobiDB-lite"/>
    </source>
</evidence>
<comment type="cofactor">
    <cofactor evidence="10">
        <name>a divalent metal cation</name>
        <dbReference type="ChEBI" id="CHEBI:60240"/>
    </cofactor>
    <text evidence="10">Binds 1 divalent metal cation per subunit.</text>
</comment>
<dbReference type="CDD" id="cd24134">
    <property type="entry name" value="ASKHA_NBD_OSGEPL1_QRI7_euk"/>
    <property type="match status" value="1"/>
</dbReference>
<organism evidence="13 14">
    <name type="scientific">Ramazzottius varieornatus</name>
    <name type="common">Water bear</name>
    <name type="synonym">Tardigrade</name>
    <dbReference type="NCBI Taxonomy" id="947166"/>
    <lineage>
        <taxon>Eukaryota</taxon>
        <taxon>Metazoa</taxon>
        <taxon>Ecdysozoa</taxon>
        <taxon>Tardigrada</taxon>
        <taxon>Eutardigrada</taxon>
        <taxon>Parachela</taxon>
        <taxon>Hypsibioidea</taxon>
        <taxon>Ramazzottiidae</taxon>
        <taxon>Ramazzottius</taxon>
    </lineage>
</organism>
<evidence type="ECO:0000256" key="1">
    <source>
        <dbReference type="ARBA" id="ARBA00004173"/>
    </source>
</evidence>
<keyword evidence="6" id="KW-0809">Transit peptide</keyword>
<evidence type="ECO:0000256" key="4">
    <source>
        <dbReference type="ARBA" id="ARBA00022694"/>
    </source>
</evidence>
<keyword evidence="8 10" id="KW-0012">Acyltransferase</keyword>
<evidence type="ECO:0000259" key="12">
    <source>
        <dbReference type="Pfam" id="PF00814"/>
    </source>
</evidence>
<comment type="catalytic activity">
    <reaction evidence="9 10">
        <text>L-threonylcarbamoyladenylate + adenosine(37) in tRNA = N(6)-L-threonylcarbamoyladenosine(37) in tRNA + AMP + H(+)</text>
        <dbReference type="Rhea" id="RHEA:37059"/>
        <dbReference type="Rhea" id="RHEA-COMP:10162"/>
        <dbReference type="Rhea" id="RHEA-COMP:10163"/>
        <dbReference type="ChEBI" id="CHEBI:15378"/>
        <dbReference type="ChEBI" id="CHEBI:73682"/>
        <dbReference type="ChEBI" id="CHEBI:74411"/>
        <dbReference type="ChEBI" id="CHEBI:74418"/>
        <dbReference type="ChEBI" id="CHEBI:456215"/>
        <dbReference type="EC" id="2.3.1.234"/>
    </reaction>
</comment>
<comment type="subcellular location">
    <subcellularLocation>
        <location evidence="1 10">Mitochondrion</location>
    </subcellularLocation>
</comment>
<name>A0A1D1VUR6_RAMVA</name>
<sequence>MFMASFLLLKGIRKCLPHLRVRRRAMASVNSGRRYVLGIETSCDDTGAAIVDDSGNIISEVLSSQLRIHLRNGGIIPPVARDLHKEKIESVVEECLMKSKLDISQLDAVAVTNRPGMPMSLLVGLGYAKVIAEKWKKPMIPVHHMEAHALTIRMVEDVPFPFMTMLISGGHSLIGLAEDINSWRLFGTTLDDAPGECMDKTARQLRLINLPQYESISGGAAIEHLAQSGDRNHFEFPVAMSMYRDCDTSFSGLKWKAKKYIMEEEKKHGTGPGEVIPTAAHLCASFQHSIARQLCKKLERALVYANQKELLPPDRKRFVVSGGVACNGYIREMLTYICHRNGYELHAPPPKLCCDNGVMIAWNGMEKLKRGLDLTYEYDKVDMHPDEPFGVDERAEVAKANIRTGYIKFPQSGWTSKPLKKNENSEEAEEKSSVAV</sequence>
<protein>
    <recommendedName>
        <fullName evidence="2">N(6)-L-threonylcarbamoyladenine synthase</fullName>
        <ecNumber evidence="2">2.3.1.234</ecNumber>
    </recommendedName>
</protein>
<keyword evidence="14" id="KW-1185">Reference proteome</keyword>
<reference evidence="13 14" key="1">
    <citation type="journal article" date="2016" name="Nat. Commun.">
        <title>Extremotolerant tardigrade genome and improved radiotolerance of human cultured cells by tardigrade-unique protein.</title>
        <authorList>
            <person name="Hashimoto T."/>
            <person name="Horikawa D.D."/>
            <person name="Saito Y."/>
            <person name="Kuwahara H."/>
            <person name="Kozuka-Hata H."/>
            <person name="Shin-I T."/>
            <person name="Minakuchi Y."/>
            <person name="Ohishi K."/>
            <person name="Motoyama A."/>
            <person name="Aizu T."/>
            <person name="Enomoto A."/>
            <person name="Kondo K."/>
            <person name="Tanaka S."/>
            <person name="Hara Y."/>
            <person name="Koshikawa S."/>
            <person name="Sagara H."/>
            <person name="Miura T."/>
            <person name="Yokobori S."/>
            <person name="Miyagawa K."/>
            <person name="Suzuki Y."/>
            <person name="Kubo T."/>
            <person name="Oyama M."/>
            <person name="Kohara Y."/>
            <person name="Fujiyama A."/>
            <person name="Arakawa K."/>
            <person name="Katayama T."/>
            <person name="Toyoda A."/>
            <person name="Kunieda T."/>
        </authorList>
    </citation>
    <scope>NUCLEOTIDE SEQUENCE [LARGE SCALE GENOMIC DNA]</scope>
    <source>
        <strain evidence="13 14">YOKOZUNA-1</strain>
    </source>
</reference>
<feature type="domain" description="Gcp-like" evidence="12">
    <location>
        <begin position="56"/>
        <end position="362"/>
    </location>
</feature>
<dbReference type="HAMAP" id="MF_01445">
    <property type="entry name" value="TsaD"/>
    <property type="match status" value="1"/>
</dbReference>
<dbReference type="OrthoDB" id="10259622at2759"/>
<gene>
    <name evidence="13" type="primary">RvY_15393-1</name>
    <name evidence="13" type="synonym">RvY_15393.1</name>
    <name evidence="13" type="ORF">RvY_15393</name>
</gene>
<dbReference type="InterPro" id="IPR017861">
    <property type="entry name" value="KAE1/TsaD"/>
</dbReference>
<dbReference type="PRINTS" id="PR00789">
    <property type="entry name" value="OSIALOPTASE"/>
</dbReference>
<dbReference type="STRING" id="947166.A0A1D1VUR6"/>
<dbReference type="Proteomes" id="UP000186922">
    <property type="component" value="Unassembled WGS sequence"/>
</dbReference>
<evidence type="ECO:0000313" key="14">
    <source>
        <dbReference type="Proteomes" id="UP000186922"/>
    </source>
</evidence>
<dbReference type="GO" id="GO:0005739">
    <property type="term" value="C:mitochondrion"/>
    <property type="evidence" value="ECO:0007669"/>
    <property type="project" value="UniProtKB-SubCell"/>
</dbReference>
<dbReference type="AlphaFoldDB" id="A0A1D1VUR6"/>
<dbReference type="NCBIfam" id="TIGR03723">
    <property type="entry name" value="T6A_TsaD_YgjD"/>
    <property type="match status" value="1"/>
</dbReference>
<dbReference type="GO" id="GO:0046872">
    <property type="term" value="F:metal ion binding"/>
    <property type="evidence" value="ECO:0007669"/>
    <property type="project" value="UniProtKB-KW"/>
</dbReference>
<dbReference type="Gene3D" id="3.30.420.40">
    <property type="match status" value="2"/>
</dbReference>
<dbReference type="GO" id="GO:0002949">
    <property type="term" value="P:tRNA threonylcarbamoyladenosine modification"/>
    <property type="evidence" value="ECO:0007669"/>
    <property type="project" value="UniProtKB-UniRule"/>
</dbReference>
<dbReference type="InterPro" id="IPR000905">
    <property type="entry name" value="Gcp-like_dom"/>
</dbReference>
<feature type="region of interest" description="Disordered" evidence="11">
    <location>
        <begin position="411"/>
        <end position="436"/>
    </location>
</feature>
<evidence type="ECO:0000256" key="10">
    <source>
        <dbReference type="HAMAP-Rule" id="MF_03179"/>
    </source>
</evidence>
<evidence type="ECO:0000256" key="8">
    <source>
        <dbReference type="ARBA" id="ARBA00023315"/>
    </source>
</evidence>